<dbReference type="OrthoDB" id="10538901at2759"/>
<keyword evidence="1" id="KW-0732">Signal</keyword>
<proteinExistence type="predicted"/>
<evidence type="ECO:0000313" key="3">
    <source>
        <dbReference type="Proteomes" id="UP001149954"/>
    </source>
</evidence>
<keyword evidence="3" id="KW-1185">Reference proteome</keyword>
<gene>
    <name evidence="2" type="ORF">N7463_007625</name>
</gene>
<sequence>MRTYLLLTFLAALALAAPTSTKNTAVVKSAIVAREDKGAKLNKGYIKGNDTSVKVADGF</sequence>
<dbReference type="Proteomes" id="UP001149954">
    <property type="component" value="Unassembled WGS sequence"/>
</dbReference>
<accession>A0A9W9XXZ5</accession>
<reference evidence="2" key="2">
    <citation type="journal article" date="2023" name="IMA Fungus">
        <title>Comparative genomic study of the Penicillium genus elucidates a diverse pangenome and 15 lateral gene transfer events.</title>
        <authorList>
            <person name="Petersen C."/>
            <person name="Sorensen T."/>
            <person name="Nielsen M.R."/>
            <person name="Sondergaard T.E."/>
            <person name="Sorensen J.L."/>
            <person name="Fitzpatrick D.A."/>
            <person name="Frisvad J.C."/>
            <person name="Nielsen K.L."/>
        </authorList>
    </citation>
    <scope>NUCLEOTIDE SEQUENCE</scope>
    <source>
        <strain evidence="2">IBT 29495</strain>
    </source>
</reference>
<evidence type="ECO:0000256" key="1">
    <source>
        <dbReference type="SAM" id="SignalP"/>
    </source>
</evidence>
<organism evidence="2 3">
    <name type="scientific">Penicillium fimorum</name>
    <dbReference type="NCBI Taxonomy" id="1882269"/>
    <lineage>
        <taxon>Eukaryota</taxon>
        <taxon>Fungi</taxon>
        <taxon>Dikarya</taxon>
        <taxon>Ascomycota</taxon>
        <taxon>Pezizomycotina</taxon>
        <taxon>Eurotiomycetes</taxon>
        <taxon>Eurotiomycetidae</taxon>
        <taxon>Eurotiales</taxon>
        <taxon>Aspergillaceae</taxon>
        <taxon>Penicillium</taxon>
    </lineage>
</organism>
<protein>
    <submittedName>
        <fullName evidence="2">Uncharacterized protein</fullName>
    </submittedName>
</protein>
<dbReference type="AlphaFoldDB" id="A0A9W9XXZ5"/>
<name>A0A9W9XXZ5_9EURO</name>
<feature type="chain" id="PRO_5040863946" evidence="1">
    <location>
        <begin position="17"/>
        <end position="59"/>
    </location>
</feature>
<feature type="signal peptide" evidence="1">
    <location>
        <begin position="1"/>
        <end position="16"/>
    </location>
</feature>
<evidence type="ECO:0000313" key="2">
    <source>
        <dbReference type="EMBL" id="KAJ5504751.1"/>
    </source>
</evidence>
<dbReference type="EMBL" id="JAPWDS010000003">
    <property type="protein sequence ID" value="KAJ5504751.1"/>
    <property type="molecule type" value="Genomic_DNA"/>
</dbReference>
<reference evidence="2" key="1">
    <citation type="submission" date="2022-12" db="EMBL/GenBank/DDBJ databases">
        <authorList>
            <person name="Petersen C."/>
        </authorList>
    </citation>
    <scope>NUCLEOTIDE SEQUENCE</scope>
    <source>
        <strain evidence="2">IBT 29495</strain>
    </source>
</reference>
<comment type="caution">
    <text evidence="2">The sequence shown here is derived from an EMBL/GenBank/DDBJ whole genome shotgun (WGS) entry which is preliminary data.</text>
</comment>